<accession>A0A5N7J3R0</accession>
<protein>
    <submittedName>
        <fullName evidence="1">Stage II sporulation protein P</fullName>
    </submittedName>
</protein>
<proteinExistence type="predicted"/>
<dbReference type="InterPro" id="IPR010897">
    <property type="entry name" value="Spore_II_P"/>
</dbReference>
<name>A0A5N7J3R0_9CLOT</name>
<comment type="caution">
    <text evidence="1">The sequence shown here is derived from an EMBL/GenBank/DDBJ whole genome shotgun (WGS) entry which is preliminary data.</text>
</comment>
<dbReference type="EMBL" id="SPSF01000033">
    <property type="protein sequence ID" value="MPQ63375.1"/>
    <property type="molecule type" value="Genomic_DNA"/>
</dbReference>
<dbReference type="NCBIfam" id="TIGR02867">
    <property type="entry name" value="spore_II_P"/>
    <property type="match status" value="1"/>
</dbReference>
<dbReference type="Proteomes" id="UP000342249">
    <property type="component" value="Unassembled WGS sequence"/>
</dbReference>
<dbReference type="Pfam" id="PF07454">
    <property type="entry name" value="SpoIIP"/>
    <property type="match status" value="1"/>
</dbReference>
<gene>
    <name evidence="1" type="ORF">E4V82_14805</name>
</gene>
<evidence type="ECO:0000313" key="1">
    <source>
        <dbReference type="EMBL" id="MPQ63375.1"/>
    </source>
</evidence>
<evidence type="ECO:0000313" key="2">
    <source>
        <dbReference type="Proteomes" id="UP000342249"/>
    </source>
</evidence>
<organism evidence="1 2">
    <name type="scientific">Clostridium estertheticum</name>
    <dbReference type="NCBI Taxonomy" id="238834"/>
    <lineage>
        <taxon>Bacteria</taxon>
        <taxon>Bacillati</taxon>
        <taxon>Bacillota</taxon>
        <taxon>Clostridia</taxon>
        <taxon>Eubacteriales</taxon>
        <taxon>Clostridiaceae</taxon>
        <taxon>Clostridium</taxon>
    </lineage>
</organism>
<dbReference type="AlphaFoldDB" id="A0A5N7J3R0"/>
<sequence length="379" mass="43125">MGYRGISFRGKNKIRLSEKMIFFKNSIKKSGNVRMFFCVFTLLTIFLLGVILPKSAKADCGENYRNYFHIRVINNVLSVMKASYVKGEDTNGENTKDSVVLSFLGIDISNPISIVIKEIAYLDKNEIIADVKNSNTFSLNSFNLDDKQVNKTKVTNAVSKLYDSTLKGMLNKAKPRVLIYHSHTSEAYLTSDTDKTKDTESLDQSRSVVAVGDVITENLEKNYGISVIHDKNVNDTGDYKNAYKKSGVTLDKYLKLYEKFDLIIDLHRDSIDNKKTLITKLNGENVARFMFVVTDKNPRYTQQKKLIDSMMSISNRLYPGLIRDESIWVYHWGMGFYNQDRSNNALLIEVGANSNNIQEVKNTGKYLSRIIAEQLNGKK</sequence>
<reference evidence="1 2" key="1">
    <citation type="journal article" date="2019" name="Lett. Appl. Microbiol.">
        <title>A case of 'blown pack' spoilage of vacuum-packaged pork likely associated with Clostridium estertheticum in Canada.</title>
        <authorList>
            <person name="Zhang P."/>
            <person name="Ward P."/>
            <person name="McMullen L.M."/>
            <person name="Yang X."/>
        </authorList>
    </citation>
    <scope>NUCLEOTIDE SEQUENCE [LARGE SCALE GENOMIC DNA]</scope>
    <source>
        <strain evidence="1 2">MA19</strain>
    </source>
</reference>
<dbReference type="RefSeq" id="WP_152752886.1">
    <property type="nucleotide sequence ID" value="NZ_SPSE01000034.1"/>
</dbReference>